<dbReference type="InterPro" id="IPR016181">
    <property type="entry name" value="Acyl_CoA_acyltransferase"/>
</dbReference>
<dbReference type="Pfam" id="PF14542">
    <property type="entry name" value="Acetyltransf_CG"/>
    <property type="match status" value="1"/>
</dbReference>
<dbReference type="AlphaFoldDB" id="A0A9Q8YE56"/>
<dbReference type="Gene3D" id="3.40.630.30">
    <property type="match status" value="1"/>
</dbReference>
<dbReference type="RefSeq" id="WP_210207579.1">
    <property type="nucleotide sequence ID" value="NZ_CAXURO020000003.1"/>
</dbReference>
<dbReference type="InterPro" id="IPR031165">
    <property type="entry name" value="GNAT_YJDJ"/>
</dbReference>
<dbReference type="PANTHER" id="PTHR31435">
    <property type="entry name" value="PROTEIN NATD1"/>
    <property type="match status" value="1"/>
</dbReference>
<dbReference type="InterPro" id="IPR045057">
    <property type="entry name" value="Gcn5-rel_NAT"/>
</dbReference>
<name>A0A9Q8YE56_ENSAD</name>
<dbReference type="SUPFAM" id="SSF55729">
    <property type="entry name" value="Acyl-CoA N-acyltransferases (Nat)"/>
    <property type="match status" value="1"/>
</dbReference>
<geneLocation type="plasmid" evidence="2 3">
    <name>pB</name>
</geneLocation>
<organism evidence="2 3">
    <name type="scientific">Ensifer adhaerens</name>
    <name type="common">Sinorhizobium morelense</name>
    <dbReference type="NCBI Taxonomy" id="106592"/>
    <lineage>
        <taxon>Bacteria</taxon>
        <taxon>Pseudomonadati</taxon>
        <taxon>Pseudomonadota</taxon>
        <taxon>Alphaproteobacteria</taxon>
        <taxon>Hyphomicrobiales</taxon>
        <taxon>Rhizobiaceae</taxon>
        <taxon>Sinorhizobium/Ensifer group</taxon>
        <taxon>Ensifer</taxon>
    </lineage>
</organism>
<dbReference type="PANTHER" id="PTHR31435:SF10">
    <property type="entry name" value="BSR4717 PROTEIN"/>
    <property type="match status" value="1"/>
</dbReference>
<protein>
    <submittedName>
        <fullName evidence="2">N-acetyltransferase</fullName>
    </submittedName>
</protein>
<keyword evidence="2" id="KW-0614">Plasmid</keyword>
<dbReference type="Proteomes" id="UP001055460">
    <property type="component" value="Plasmid pB"/>
</dbReference>
<dbReference type="EMBL" id="CP098809">
    <property type="protein sequence ID" value="USJ27227.1"/>
    <property type="molecule type" value="Genomic_DNA"/>
</dbReference>
<sequence>MPHRVLDNPQNCRFELSIDADAIAAAYYRMEAGVLVLIHTEVPFEYSGAGFATKLANGLFAILRERQQKVAPRCVFMANYAVQHPEYSGLIC</sequence>
<dbReference type="PROSITE" id="PS51729">
    <property type="entry name" value="GNAT_YJDJ"/>
    <property type="match status" value="1"/>
</dbReference>
<evidence type="ECO:0000259" key="1">
    <source>
        <dbReference type="PROSITE" id="PS51729"/>
    </source>
</evidence>
<feature type="domain" description="N-acetyltransferase" evidence="1">
    <location>
        <begin position="6"/>
        <end position="92"/>
    </location>
</feature>
<evidence type="ECO:0000313" key="2">
    <source>
        <dbReference type="EMBL" id="USJ27227.1"/>
    </source>
</evidence>
<accession>A0A9Q8YE56</accession>
<proteinExistence type="predicted"/>
<gene>
    <name evidence="2" type="ORF">NE863_32580</name>
</gene>
<evidence type="ECO:0000313" key="3">
    <source>
        <dbReference type="Proteomes" id="UP001055460"/>
    </source>
</evidence>
<reference evidence="2" key="1">
    <citation type="submission" date="2022-06" db="EMBL/GenBank/DDBJ databases">
        <title>Physiological and biochemical characterization and genomic elucidation of a strain of the genus Ensifer adhaerens M8 that combines arsenic oxidation and chromium reduction.</title>
        <authorList>
            <person name="Li X."/>
            <person name="Yu c."/>
        </authorList>
    </citation>
    <scope>NUCLEOTIDE SEQUENCE</scope>
    <source>
        <strain evidence="2">M8</strain>
        <plasmid evidence="2">pB</plasmid>
    </source>
</reference>